<evidence type="ECO:0000256" key="1">
    <source>
        <dbReference type="ARBA" id="ARBA00004167"/>
    </source>
</evidence>
<dbReference type="Proteomes" id="UP001222770">
    <property type="component" value="Unassembled WGS sequence"/>
</dbReference>
<evidence type="ECO:0000256" key="9">
    <source>
        <dbReference type="ARBA" id="ARBA00023136"/>
    </source>
</evidence>
<dbReference type="InterPro" id="IPR050174">
    <property type="entry name" value="Protocadherin/Cadherin-CA"/>
</dbReference>
<dbReference type="PRINTS" id="PR00313">
    <property type="entry name" value="CABNDNGRPT"/>
</dbReference>
<accession>A0ABT6CI61</accession>
<evidence type="ECO:0000256" key="8">
    <source>
        <dbReference type="ARBA" id="ARBA00023026"/>
    </source>
</evidence>
<dbReference type="RefSeq" id="WP_277277454.1">
    <property type="nucleotide sequence ID" value="NZ_JAROCY010000008.1"/>
</dbReference>
<name>A0ABT6CI61_9SPHN</name>
<feature type="domain" description="Cadherin" evidence="11">
    <location>
        <begin position="564"/>
        <end position="659"/>
    </location>
</feature>
<dbReference type="SMART" id="SM00237">
    <property type="entry name" value="Calx_beta"/>
    <property type="match status" value="3"/>
</dbReference>
<dbReference type="SUPFAM" id="SSF49313">
    <property type="entry name" value="Cadherin-like"/>
    <property type="match status" value="5"/>
</dbReference>
<dbReference type="SMART" id="SM00736">
    <property type="entry name" value="CADG"/>
    <property type="match status" value="3"/>
</dbReference>
<dbReference type="PANTHER" id="PTHR24028">
    <property type="entry name" value="CADHERIN-87A"/>
    <property type="match status" value="1"/>
</dbReference>
<dbReference type="Pfam" id="PF03160">
    <property type="entry name" value="Calx-beta"/>
    <property type="match status" value="3"/>
</dbReference>
<dbReference type="PRINTS" id="PR01488">
    <property type="entry name" value="RTXTOXINA"/>
</dbReference>
<protein>
    <submittedName>
        <fullName evidence="12">Calx-beta domain-containing protein</fullName>
    </submittedName>
</protein>
<keyword evidence="3" id="KW-0812">Transmembrane</keyword>
<dbReference type="InterPro" id="IPR011049">
    <property type="entry name" value="Serralysin-like_metalloprot_C"/>
</dbReference>
<evidence type="ECO:0000256" key="5">
    <source>
        <dbReference type="ARBA" id="ARBA00022737"/>
    </source>
</evidence>
<feature type="domain" description="Cadherin" evidence="11">
    <location>
        <begin position="464"/>
        <end position="553"/>
    </location>
</feature>
<keyword evidence="2" id="KW-0800">Toxin</keyword>
<dbReference type="Gene3D" id="2.150.10.10">
    <property type="entry name" value="Serralysin-like metalloprotease, C-terminal"/>
    <property type="match status" value="1"/>
</dbReference>
<keyword evidence="9" id="KW-0472">Membrane</keyword>
<keyword evidence="13" id="KW-1185">Reference proteome</keyword>
<keyword evidence="5" id="KW-0677">Repeat</keyword>
<dbReference type="InterPro" id="IPR003995">
    <property type="entry name" value="RTX_toxin_determinant-A"/>
</dbReference>
<dbReference type="InterPro" id="IPR015919">
    <property type="entry name" value="Cadherin-like_sf"/>
</dbReference>
<dbReference type="InterPro" id="IPR038081">
    <property type="entry name" value="CalX-like_sf"/>
</dbReference>
<dbReference type="CDD" id="cd11304">
    <property type="entry name" value="Cadherin_repeat"/>
    <property type="match status" value="5"/>
</dbReference>
<comment type="subcellular location">
    <subcellularLocation>
        <location evidence="1">Membrane</location>
        <topology evidence="1">Single-pass membrane protein</topology>
    </subcellularLocation>
</comment>
<dbReference type="PANTHER" id="PTHR24028:SF328">
    <property type="entry name" value="CADHERIN-3"/>
    <property type="match status" value="1"/>
</dbReference>
<feature type="domain" description="Cadherin" evidence="11">
    <location>
        <begin position="357"/>
        <end position="452"/>
    </location>
</feature>
<evidence type="ECO:0000256" key="10">
    <source>
        <dbReference type="ARBA" id="ARBA00023180"/>
    </source>
</evidence>
<evidence type="ECO:0000259" key="11">
    <source>
        <dbReference type="PROSITE" id="PS50268"/>
    </source>
</evidence>
<sequence length="1030" mass="103176">MASNISISDVIVDELAGFAAFVIRLDVASTQTVSVNYATANGTASGGGTSGYDYIATSGTIQFAPGELTKTVQVQINDDSYWEEPFHQFTMNLSGAVNATIYDGVATGTIYDNDAPVGTPNAKVSDIVVDETTGTATFVITLDRPSDSTVSIDFATQDGSAKAGSDYVAQSGTLSFAAGEAVKTVSVALTNDTVAEGDETFGLALSGFVNAATLTPRATATIAANDATAVTSPQISIADVIVDEASGYANFVVRLSAPGTQTVSVNYATANGTASGGGSSGYDYIATSGVLKFAPGQTVQVIQVPINDDDSTRGTIDFKLNLSGAVNATIADSQAIGTIFDDEGPLITSNEGKGFATATVAENSTAVTAVTATNPAGGALAYSIVGGDDLGLFNIDVATGVLSFKAAPDFEAPGDVGSNNVYNLTVRVSDGTLGSYQLLAVSITNVNEAPRFTTGASLSAPENGTAIATIAATDPDAGAKLTYSITGGADAALLQINANTGALSFKAAPNFEAPGDAGANRVYDVTIKVSDGALTASKAFAITLTNVNEAPTITSNGGGVNAAVSIAENSRAVTTVTATDPDAGATRTFSITGGADAALFQIDSATGALSFKAAPNFEARGDAGANNVYDVIVQVSDGVLTDSQAIAVTVTNANDAPRITSNGGGVTAAVAVAESGSAVTKVVAVDDDAGATVTYSITGGADAALFRISSTGALAFISRPNFERPLDAGGNNIYDVVVTASDGVLTDSQALAVTVTNVNEAPVIRSNGAGANASIALAENTLAVTRVIGRDPDAGATLTYSIVGGADAAAFSINATRGTLSLLKAANFEAPADVGNDNTYDVIVQVSDGTLVDQQTLHITVQDVLNEVITGTRQADTLSGAGGDDTIFGLAGGDILNGSTGDDILYGGTGRDSLTGGLGADTFVFDSVLNATSNRDTIVDFVASEGDTIQLSRSIFQAFTANGALSASQFVAGAGITEGNDANDIIIYNTTSGVLSYDADGVGGNAAVAFALLGTGAHPALTAADFLIVA</sequence>
<evidence type="ECO:0000256" key="2">
    <source>
        <dbReference type="ARBA" id="ARBA00022656"/>
    </source>
</evidence>
<dbReference type="SUPFAM" id="SSF141072">
    <property type="entry name" value="CalX-like"/>
    <property type="match status" value="3"/>
</dbReference>
<dbReference type="Gene3D" id="2.60.40.60">
    <property type="entry name" value="Cadherins"/>
    <property type="match status" value="5"/>
</dbReference>
<keyword evidence="7" id="KW-1133">Transmembrane helix</keyword>
<dbReference type="PROSITE" id="PS00330">
    <property type="entry name" value="HEMOLYSIN_CALCIUM"/>
    <property type="match status" value="2"/>
</dbReference>
<evidence type="ECO:0000256" key="7">
    <source>
        <dbReference type="ARBA" id="ARBA00022989"/>
    </source>
</evidence>
<dbReference type="SMART" id="SM00112">
    <property type="entry name" value="CA"/>
    <property type="match status" value="5"/>
</dbReference>
<dbReference type="EMBL" id="JAROCY010000008">
    <property type="protein sequence ID" value="MDF8333605.1"/>
    <property type="molecule type" value="Genomic_DNA"/>
</dbReference>
<gene>
    <name evidence="12" type="ORF">POM99_10365</name>
</gene>
<dbReference type="InterPro" id="IPR006644">
    <property type="entry name" value="Cadg"/>
</dbReference>
<keyword evidence="4" id="KW-0732">Signal</keyword>
<evidence type="ECO:0000256" key="4">
    <source>
        <dbReference type="ARBA" id="ARBA00022729"/>
    </source>
</evidence>
<feature type="domain" description="Cadherin" evidence="11">
    <location>
        <begin position="673"/>
        <end position="764"/>
    </location>
</feature>
<reference evidence="12 13" key="1">
    <citation type="submission" date="2023-03" db="EMBL/GenBank/DDBJ databases">
        <title>Novosphingobium cyanobacteriorum sp. nov., isolated from a eutrophic reservoir during the Microcystis bloom period.</title>
        <authorList>
            <person name="Kang M."/>
            <person name="Le V."/>
            <person name="Ko S.-R."/>
            <person name="Lee S.-A."/>
            <person name="Ahn C.-Y."/>
        </authorList>
    </citation>
    <scope>NUCLEOTIDE SEQUENCE [LARGE SCALE GENOMIC DNA]</scope>
    <source>
        <strain evidence="12 13">HBC54</strain>
    </source>
</reference>
<keyword evidence="8" id="KW-0843">Virulence</keyword>
<keyword evidence="10" id="KW-0325">Glycoprotein</keyword>
<dbReference type="Pfam" id="PF00353">
    <property type="entry name" value="HemolysinCabind"/>
    <property type="match status" value="1"/>
</dbReference>
<evidence type="ECO:0000313" key="13">
    <source>
        <dbReference type="Proteomes" id="UP001222770"/>
    </source>
</evidence>
<dbReference type="Gene3D" id="2.60.40.2030">
    <property type="match status" value="3"/>
</dbReference>
<dbReference type="InterPro" id="IPR003644">
    <property type="entry name" value="Calx_beta"/>
</dbReference>
<dbReference type="SUPFAM" id="SSF51120">
    <property type="entry name" value="beta-Roll"/>
    <property type="match status" value="1"/>
</dbReference>
<feature type="domain" description="Cadherin" evidence="11">
    <location>
        <begin position="769"/>
        <end position="878"/>
    </location>
</feature>
<dbReference type="InterPro" id="IPR018511">
    <property type="entry name" value="Hemolysin-typ_Ca-bd_CS"/>
</dbReference>
<proteinExistence type="predicted"/>
<evidence type="ECO:0000256" key="3">
    <source>
        <dbReference type="ARBA" id="ARBA00022692"/>
    </source>
</evidence>
<evidence type="ECO:0000256" key="6">
    <source>
        <dbReference type="ARBA" id="ARBA00022837"/>
    </source>
</evidence>
<evidence type="ECO:0000313" key="12">
    <source>
        <dbReference type="EMBL" id="MDF8333605.1"/>
    </source>
</evidence>
<dbReference type="InterPro" id="IPR002126">
    <property type="entry name" value="Cadherin-like_dom"/>
</dbReference>
<dbReference type="PROSITE" id="PS50268">
    <property type="entry name" value="CADHERIN_2"/>
    <property type="match status" value="5"/>
</dbReference>
<keyword evidence="6" id="KW-0106">Calcium</keyword>
<dbReference type="InterPro" id="IPR001343">
    <property type="entry name" value="Hemolysn_Ca-bd"/>
</dbReference>
<comment type="caution">
    <text evidence="12">The sequence shown here is derived from an EMBL/GenBank/DDBJ whole genome shotgun (WGS) entry which is preliminary data.</text>
</comment>
<organism evidence="12 13">
    <name type="scientific">Novosphingobium cyanobacteriorum</name>
    <dbReference type="NCBI Taxonomy" id="3024215"/>
    <lineage>
        <taxon>Bacteria</taxon>
        <taxon>Pseudomonadati</taxon>
        <taxon>Pseudomonadota</taxon>
        <taxon>Alphaproteobacteria</taxon>
        <taxon>Sphingomonadales</taxon>
        <taxon>Sphingomonadaceae</taxon>
        <taxon>Novosphingobium</taxon>
    </lineage>
</organism>